<dbReference type="Pfam" id="PF00817">
    <property type="entry name" value="IMS"/>
    <property type="match status" value="1"/>
</dbReference>
<dbReference type="AlphaFoldDB" id="A0A271J324"/>
<dbReference type="Pfam" id="PF11799">
    <property type="entry name" value="IMS_C"/>
    <property type="match status" value="1"/>
</dbReference>
<dbReference type="GO" id="GO:0006281">
    <property type="term" value="P:DNA repair"/>
    <property type="evidence" value="ECO:0007669"/>
    <property type="project" value="UniProtKB-KW"/>
</dbReference>
<protein>
    <recommendedName>
        <fullName evidence="6">UmuC domain-containing protein</fullName>
    </recommendedName>
</protein>
<dbReference type="SUPFAM" id="SSF56672">
    <property type="entry name" value="DNA/RNA polymerases"/>
    <property type="match status" value="1"/>
</dbReference>
<organism evidence="7 8">
    <name type="scientific">Rubrivirga marina</name>
    <dbReference type="NCBI Taxonomy" id="1196024"/>
    <lineage>
        <taxon>Bacteria</taxon>
        <taxon>Pseudomonadati</taxon>
        <taxon>Rhodothermota</taxon>
        <taxon>Rhodothermia</taxon>
        <taxon>Rhodothermales</taxon>
        <taxon>Rubricoccaceae</taxon>
        <taxon>Rubrivirga</taxon>
    </lineage>
</organism>
<dbReference type="InterPro" id="IPR050116">
    <property type="entry name" value="DNA_polymerase-Y"/>
</dbReference>
<evidence type="ECO:0000256" key="1">
    <source>
        <dbReference type="ARBA" id="ARBA00010945"/>
    </source>
</evidence>
<comment type="similarity">
    <text evidence="1">Belongs to the DNA polymerase type-Y family.</text>
</comment>
<keyword evidence="5" id="KW-0742">SOS response</keyword>
<reference evidence="7 8" key="1">
    <citation type="submission" date="2016-11" db="EMBL/GenBank/DDBJ databases">
        <title>Study of marine rhodopsin-containing bacteria.</title>
        <authorList>
            <person name="Yoshizawa S."/>
            <person name="Kumagai Y."/>
            <person name="Kogure K."/>
        </authorList>
    </citation>
    <scope>NUCLEOTIDE SEQUENCE [LARGE SCALE GENOMIC DNA]</scope>
    <source>
        <strain evidence="7 8">SAORIC-28</strain>
    </source>
</reference>
<keyword evidence="2" id="KW-0227">DNA damage</keyword>
<dbReference type="PANTHER" id="PTHR11076">
    <property type="entry name" value="DNA REPAIR POLYMERASE UMUC / TRANSFERASE FAMILY MEMBER"/>
    <property type="match status" value="1"/>
</dbReference>
<evidence type="ECO:0000313" key="8">
    <source>
        <dbReference type="Proteomes" id="UP000216339"/>
    </source>
</evidence>
<dbReference type="Proteomes" id="UP000216339">
    <property type="component" value="Unassembled WGS sequence"/>
</dbReference>
<sequence>MSALPPPGPPRDRGGASPETRRLVAFVDASAFYCSCERVFRPDLRDEPVVVLSNNDGCVIARSAEAKALGVPMGAPYFQIRERLAARDVAVFSSNYALYHDLSDRLLRVLERFSPDVERYSIDEAFLGLRADPRDPDEPTRLEALAREIRDAVWRATRIPVRVAIAETKTLAKVGSEFARHAPVPCVCFWRHPDRDDVLGALPVEDVWGVGRRWAKRLALGGTQSAADLAAMDDGDIRRCYNVVLLRTALELRGVSCLPLGEAPPPRRSLVRSRMFGTPLTDPGLIAKAVAMHAAAAARMLRREGLAASAVETFVTTGPHARPVHHGRAMTELPSATNDTLAIVRAARSLVGPALATSRVGSPRYKKAGVMLTGLGPAGQSQGSLFEAPVRERPELMEAMDRIARRFGRAAVVPAAQGTPDELRAVHAGRSPAWGMRRDFLSPRYTTVWDEIPTARLDVIDPARLGAEAEGAGGGLGRP</sequence>
<dbReference type="InterPro" id="IPR043128">
    <property type="entry name" value="Rev_trsase/Diguanyl_cyclase"/>
</dbReference>
<dbReference type="InterPro" id="IPR001126">
    <property type="entry name" value="UmuC"/>
</dbReference>
<evidence type="ECO:0000256" key="5">
    <source>
        <dbReference type="ARBA" id="ARBA00023236"/>
    </source>
</evidence>
<evidence type="ECO:0000256" key="3">
    <source>
        <dbReference type="ARBA" id="ARBA00023199"/>
    </source>
</evidence>
<dbReference type="RefSeq" id="WP_095511355.1">
    <property type="nucleotide sequence ID" value="NZ_MQWD01000001.1"/>
</dbReference>
<proteinExistence type="inferred from homology"/>
<keyword evidence="4" id="KW-0234">DNA repair</keyword>
<dbReference type="EMBL" id="MQWD01000001">
    <property type="protein sequence ID" value="PAP77687.1"/>
    <property type="molecule type" value="Genomic_DNA"/>
</dbReference>
<dbReference type="InterPro" id="IPR043502">
    <property type="entry name" value="DNA/RNA_pol_sf"/>
</dbReference>
<dbReference type="InterPro" id="IPR025188">
    <property type="entry name" value="DUF4113"/>
</dbReference>
<name>A0A271J324_9BACT</name>
<dbReference type="PROSITE" id="PS50173">
    <property type="entry name" value="UMUC"/>
    <property type="match status" value="1"/>
</dbReference>
<dbReference type="GO" id="GO:0042276">
    <property type="term" value="P:error-prone translesion synthesis"/>
    <property type="evidence" value="ECO:0007669"/>
    <property type="project" value="TreeGrafter"/>
</dbReference>
<evidence type="ECO:0000256" key="4">
    <source>
        <dbReference type="ARBA" id="ARBA00023204"/>
    </source>
</evidence>
<feature type="domain" description="UmuC" evidence="6">
    <location>
        <begin position="24"/>
        <end position="211"/>
    </location>
</feature>
<dbReference type="GO" id="GO:0009432">
    <property type="term" value="P:SOS response"/>
    <property type="evidence" value="ECO:0007669"/>
    <property type="project" value="UniProtKB-KW"/>
</dbReference>
<dbReference type="OrthoDB" id="9808813at2"/>
<dbReference type="GO" id="GO:0003684">
    <property type="term" value="F:damaged DNA binding"/>
    <property type="evidence" value="ECO:0007669"/>
    <property type="project" value="InterPro"/>
</dbReference>
<keyword evidence="3" id="KW-0741">SOS mutagenesis</keyword>
<accession>A0A271J324</accession>
<keyword evidence="8" id="KW-1185">Reference proteome</keyword>
<evidence type="ECO:0000313" key="7">
    <source>
        <dbReference type="EMBL" id="PAP77687.1"/>
    </source>
</evidence>
<gene>
    <name evidence="7" type="ORF">BSZ37_15175</name>
</gene>
<dbReference type="GO" id="GO:0003887">
    <property type="term" value="F:DNA-directed DNA polymerase activity"/>
    <property type="evidence" value="ECO:0007669"/>
    <property type="project" value="TreeGrafter"/>
</dbReference>
<comment type="caution">
    <text evidence="7">The sequence shown here is derived from an EMBL/GenBank/DDBJ whole genome shotgun (WGS) entry which is preliminary data.</text>
</comment>
<evidence type="ECO:0000256" key="2">
    <source>
        <dbReference type="ARBA" id="ARBA00022763"/>
    </source>
</evidence>
<dbReference type="Gene3D" id="3.30.70.270">
    <property type="match status" value="1"/>
</dbReference>
<dbReference type="Gene3D" id="3.40.1170.60">
    <property type="match status" value="1"/>
</dbReference>
<evidence type="ECO:0000259" key="6">
    <source>
        <dbReference type="PROSITE" id="PS50173"/>
    </source>
</evidence>
<dbReference type="Pfam" id="PF13438">
    <property type="entry name" value="DUF4113"/>
    <property type="match status" value="1"/>
</dbReference>
<dbReference type="PANTHER" id="PTHR11076:SF34">
    <property type="entry name" value="PROTEIN UMUC"/>
    <property type="match status" value="1"/>
</dbReference>
<dbReference type="CDD" id="cd01700">
    <property type="entry name" value="PolY_Pol_V_umuC"/>
    <property type="match status" value="1"/>
</dbReference>
<dbReference type="Gene3D" id="1.10.150.20">
    <property type="entry name" value="5' to 3' exonuclease, C-terminal subdomain"/>
    <property type="match status" value="1"/>
</dbReference>
<dbReference type="InterPro" id="IPR017961">
    <property type="entry name" value="DNA_pol_Y-fam_little_finger"/>
</dbReference>
<dbReference type="GO" id="GO:0005829">
    <property type="term" value="C:cytosol"/>
    <property type="evidence" value="ECO:0007669"/>
    <property type="project" value="TreeGrafter"/>
</dbReference>